<proteinExistence type="predicted"/>
<dbReference type="SUPFAM" id="SSF46689">
    <property type="entry name" value="Homeodomain-like"/>
    <property type="match status" value="1"/>
</dbReference>
<evidence type="ECO:0000256" key="3">
    <source>
        <dbReference type="ARBA" id="ARBA00023152"/>
    </source>
</evidence>
<dbReference type="Pfam" id="PF01380">
    <property type="entry name" value="SIS"/>
    <property type="match status" value="1"/>
</dbReference>
<dbReference type="InterPro" id="IPR000281">
    <property type="entry name" value="HTH_RpiR"/>
</dbReference>
<sequence length="336" mass="36343">MQHGQQAPAGSSPALPPTHLRLSIPDPFQQKARAMVNVLSKKNNATNNPPEKGLLARIRVASTALSRAERQVAEFLLQKPHDALEMSIRVLAQVCNVSEPTVARFAQSLGFDGFKSFKLAFAKSLATGIPYLHLDVNQADQVKDVLPKVFDRTIAALMEARNSANSANFEAAVNLLARARRIECYGLGYSGALAIDAQLKFFRFGIPTTVFCDAHLQAQSASLLNSDCLVVAFSRTGRTRDLIRSVQIAKDTGAKVLVLCASGGPLAELADVHISVDVEEDPDIYTPMTSRLAHLTYIDALAVAVTLLRGPAAIDMLERAKASISEKRLVSRLDEA</sequence>
<organism evidence="8 9">
    <name type="scientific">Undibacterium cyanobacteriorum</name>
    <dbReference type="NCBI Taxonomy" id="3073561"/>
    <lineage>
        <taxon>Bacteria</taxon>
        <taxon>Pseudomonadati</taxon>
        <taxon>Pseudomonadota</taxon>
        <taxon>Betaproteobacteria</taxon>
        <taxon>Burkholderiales</taxon>
        <taxon>Oxalobacteraceae</taxon>
        <taxon>Undibacterium</taxon>
    </lineage>
</organism>
<evidence type="ECO:0000313" key="9">
    <source>
        <dbReference type="Proteomes" id="UP001181355"/>
    </source>
</evidence>
<keyword evidence="9" id="KW-1185">Reference proteome</keyword>
<keyword evidence="2" id="KW-0238">DNA-binding</keyword>
<evidence type="ECO:0000256" key="2">
    <source>
        <dbReference type="ARBA" id="ARBA00023125"/>
    </source>
</evidence>
<dbReference type="InterPro" id="IPR047640">
    <property type="entry name" value="RpiR-like"/>
</dbReference>
<evidence type="ECO:0000256" key="4">
    <source>
        <dbReference type="ARBA" id="ARBA00023163"/>
    </source>
</evidence>
<dbReference type="PROSITE" id="PS51464">
    <property type="entry name" value="SIS"/>
    <property type="match status" value="1"/>
</dbReference>
<dbReference type="Pfam" id="PF01418">
    <property type="entry name" value="HTH_6"/>
    <property type="match status" value="1"/>
</dbReference>
<reference evidence="8" key="1">
    <citation type="submission" date="2023-09" db="EMBL/GenBank/DDBJ databases">
        <title>Undibacterium sp. 20NA77.5 isolated from freshwater.</title>
        <authorList>
            <person name="Le V."/>
            <person name="Ko S.-R."/>
            <person name="Ahn C.-Y."/>
            <person name="Oh H.-M."/>
        </authorList>
    </citation>
    <scope>NUCLEOTIDE SEQUENCE</scope>
    <source>
        <strain evidence="8">20NA77.5</strain>
    </source>
</reference>
<dbReference type="InterPro" id="IPR036388">
    <property type="entry name" value="WH-like_DNA-bd_sf"/>
</dbReference>
<dbReference type="InterPro" id="IPR046348">
    <property type="entry name" value="SIS_dom_sf"/>
</dbReference>
<dbReference type="RefSeq" id="WP_309483443.1">
    <property type="nucleotide sequence ID" value="NZ_CP133720.1"/>
</dbReference>
<dbReference type="Gene3D" id="1.10.10.10">
    <property type="entry name" value="Winged helix-like DNA-binding domain superfamily/Winged helix DNA-binding domain"/>
    <property type="match status" value="1"/>
</dbReference>
<evidence type="ECO:0000259" key="7">
    <source>
        <dbReference type="PROSITE" id="PS51464"/>
    </source>
</evidence>
<evidence type="ECO:0000259" key="6">
    <source>
        <dbReference type="PROSITE" id="PS51071"/>
    </source>
</evidence>
<dbReference type="PROSITE" id="PS51071">
    <property type="entry name" value="HTH_RPIR"/>
    <property type="match status" value="1"/>
</dbReference>
<name>A0ABY9RL70_9BURK</name>
<dbReference type="PANTHER" id="PTHR30514:SF1">
    <property type="entry name" value="HTH-TYPE TRANSCRIPTIONAL REGULATOR HEXR-RELATED"/>
    <property type="match status" value="1"/>
</dbReference>
<accession>A0ABY9RL70</accession>
<keyword evidence="4" id="KW-0804">Transcription</keyword>
<dbReference type="CDD" id="cd05013">
    <property type="entry name" value="SIS_RpiR"/>
    <property type="match status" value="1"/>
</dbReference>
<dbReference type="InterPro" id="IPR001347">
    <property type="entry name" value="SIS_dom"/>
</dbReference>
<dbReference type="InterPro" id="IPR009057">
    <property type="entry name" value="Homeodomain-like_sf"/>
</dbReference>
<feature type="region of interest" description="Disordered" evidence="5">
    <location>
        <begin position="1"/>
        <end position="20"/>
    </location>
</feature>
<dbReference type="SUPFAM" id="SSF53697">
    <property type="entry name" value="SIS domain"/>
    <property type="match status" value="1"/>
</dbReference>
<dbReference type="PANTHER" id="PTHR30514">
    <property type="entry name" value="GLUCOKINASE"/>
    <property type="match status" value="1"/>
</dbReference>
<dbReference type="Proteomes" id="UP001181355">
    <property type="component" value="Chromosome"/>
</dbReference>
<keyword evidence="1" id="KW-0805">Transcription regulation</keyword>
<dbReference type="Gene3D" id="3.40.50.10490">
    <property type="entry name" value="Glucose-6-phosphate isomerase like protein, domain 1"/>
    <property type="match status" value="1"/>
</dbReference>
<feature type="domain" description="HTH rpiR-type" evidence="6">
    <location>
        <begin position="52"/>
        <end position="128"/>
    </location>
</feature>
<dbReference type="EMBL" id="CP133720">
    <property type="protein sequence ID" value="WMW81966.1"/>
    <property type="molecule type" value="Genomic_DNA"/>
</dbReference>
<gene>
    <name evidence="8" type="ORF">RF679_06685</name>
</gene>
<feature type="domain" description="SIS" evidence="7">
    <location>
        <begin position="172"/>
        <end position="311"/>
    </location>
</feature>
<protein>
    <submittedName>
        <fullName evidence="8">SIS domain-containing protein</fullName>
    </submittedName>
</protein>
<dbReference type="InterPro" id="IPR035472">
    <property type="entry name" value="RpiR-like_SIS"/>
</dbReference>
<evidence type="ECO:0000313" key="8">
    <source>
        <dbReference type="EMBL" id="WMW81966.1"/>
    </source>
</evidence>
<keyword evidence="3" id="KW-0324">Glycolysis</keyword>
<evidence type="ECO:0000256" key="1">
    <source>
        <dbReference type="ARBA" id="ARBA00023015"/>
    </source>
</evidence>
<evidence type="ECO:0000256" key="5">
    <source>
        <dbReference type="SAM" id="MobiDB-lite"/>
    </source>
</evidence>